<evidence type="ECO:0000313" key="3">
    <source>
        <dbReference type="Proteomes" id="UP001610432"/>
    </source>
</evidence>
<organism evidence="2 3">
    <name type="scientific">Aspergillus lucknowensis</name>
    <dbReference type="NCBI Taxonomy" id="176173"/>
    <lineage>
        <taxon>Eukaryota</taxon>
        <taxon>Fungi</taxon>
        <taxon>Dikarya</taxon>
        <taxon>Ascomycota</taxon>
        <taxon>Pezizomycotina</taxon>
        <taxon>Eurotiomycetes</taxon>
        <taxon>Eurotiomycetidae</taxon>
        <taxon>Eurotiales</taxon>
        <taxon>Aspergillaceae</taxon>
        <taxon>Aspergillus</taxon>
        <taxon>Aspergillus subgen. Nidulantes</taxon>
    </lineage>
</organism>
<evidence type="ECO:0000256" key="1">
    <source>
        <dbReference type="SAM" id="MobiDB-lite"/>
    </source>
</evidence>
<comment type="caution">
    <text evidence="2">The sequence shown here is derived from an EMBL/GenBank/DDBJ whole genome shotgun (WGS) entry which is preliminary data.</text>
</comment>
<sequence length="191" mass="21133">MMICQPSKDSNQKLHRAGCVSLIDSFETSPPVRSLVQQTKMNAQVEHYPTTVHALSSQLCFSPLQDSQVETRDHPAQEVQNSNRRHCEATQSSYCIRFVSLGVKFVNLVSRFLSFPNPPGLFLYISHETLGQGVVSRNPPIASNFKTGHESDGCRRLLLLMKDFSTSDGSPAIAPRPGDWMASPATSINQD</sequence>
<feature type="region of interest" description="Disordered" evidence="1">
    <location>
        <begin position="168"/>
        <end position="191"/>
    </location>
</feature>
<protein>
    <submittedName>
        <fullName evidence="2">Uncharacterized protein</fullName>
    </submittedName>
</protein>
<proteinExistence type="predicted"/>
<dbReference type="EMBL" id="JBFXLQ010000024">
    <property type="protein sequence ID" value="KAL2866553.1"/>
    <property type="molecule type" value="Genomic_DNA"/>
</dbReference>
<gene>
    <name evidence="2" type="ORF">BJX67DRAFT_130377</name>
</gene>
<reference evidence="2 3" key="1">
    <citation type="submission" date="2024-07" db="EMBL/GenBank/DDBJ databases">
        <title>Section-level genome sequencing and comparative genomics of Aspergillus sections Usti and Cavernicolus.</title>
        <authorList>
            <consortium name="Lawrence Berkeley National Laboratory"/>
            <person name="Nybo J.L."/>
            <person name="Vesth T.C."/>
            <person name="Theobald S."/>
            <person name="Frisvad J.C."/>
            <person name="Larsen T.O."/>
            <person name="Kjaerboelling I."/>
            <person name="Rothschild-Mancinelli K."/>
            <person name="Lyhne E.K."/>
            <person name="Kogle M.E."/>
            <person name="Barry K."/>
            <person name="Clum A."/>
            <person name="Na H."/>
            <person name="Ledsgaard L."/>
            <person name="Lin J."/>
            <person name="Lipzen A."/>
            <person name="Kuo A."/>
            <person name="Riley R."/>
            <person name="Mondo S."/>
            <person name="Labutti K."/>
            <person name="Haridas S."/>
            <person name="Pangalinan J."/>
            <person name="Salamov A.A."/>
            <person name="Simmons B.A."/>
            <person name="Magnuson J.K."/>
            <person name="Chen J."/>
            <person name="Drula E."/>
            <person name="Henrissat B."/>
            <person name="Wiebenga A."/>
            <person name="Lubbers R.J."/>
            <person name="Gomes A.C."/>
            <person name="Macurrencykelacurrency M.R."/>
            <person name="Stajich J."/>
            <person name="Grigoriev I.V."/>
            <person name="Mortensen U.H."/>
            <person name="De Vries R.P."/>
            <person name="Baker S.E."/>
            <person name="Andersen M.R."/>
        </authorList>
    </citation>
    <scope>NUCLEOTIDE SEQUENCE [LARGE SCALE GENOMIC DNA]</scope>
    <source>
        <strain evidence="2 3">CBS 449.75</strain>
    </source>
</reference>
<dbReference type="Proteomes" id="UP001610432">
    <property type="component" value="Unassembled WGS sequence"/>
</dbReference>
<keyword evidence="3" id="KW-1185">Reference proteome</keyword>
<evidence type="ECO:0000313" key="2">
    <source>
        <dbReference type="EMBL" id="KAL2866553.1"/>
    </source>
</evidence>
<dbReference type="GeneID" id="98139610"/>
<name>A0ABR4LPT4_9EURO</name>
<dbReference type="RefSeq" id="XP_070885532.1">
    <property type="nucleotide sequence ID" value="XM_071024538.1"/>
</dbReference>
<accession>A0ABR4LPT4</accession>